<gene>
    <name evidence="3" type="ORF">AK812_SmicGene27796</name>
</gene>
<feature type="region of interest" description="Disordered" evidence="1">
    <location>
        <begin position="488"/>
        <end position="527"/>
    </location>
</feature>
<evidence type="ECO:0000256" key="2">
    <source>
        <dbReference type="SAM" id="Phobius"/>
    </source>
</evidence>
<comment type="caution">
    <text evidence="3">The sequence shown here is derived from an EMBL/GenBank/DDBJ whole genome shotgun (WGS) entry which is preliminary data.</text>
</comment>
<keyword evidence="2" id="KW-1133">Transmembrane helix</keyword>
<feature type="transmembrane region" description="Helical" evidence="2">
    <location>
        <begin position="135"/>
        <end position="156"/>
    </location>
</feature>
<dbReference type="OrthoDB" id="10373447at2759"/>
<name>A0A1Q9D5Z2_SYMMI</name>
<accession>A0A1Q9D5Z2</accession>
<organism evidence="3 4">
    <name type="scientific">Symbiodinium microadriaticum</name>
    <name type="common">Dinoflagellate</name>
    <name type="synonym">Zooxanthella microadriatica</name>
    <dbReference type="NCBI Taxonomy" id="2951"/>
    <lineage>
        <taxon>Eukaryota</taxon>
        <taxon>Sar</taxon>
        <taxon>Alveolata</taxon>
        <taxon>Dinophyceae</taxon>
        <taxon>Suessiales</taxon>
        <taxon>Symbiodiniaceae</taxon>
        <taxon>Symbiodinium</taxon>
    </lineage>
</organism>
<reference evidence="3 4" key="1">
    <citation type="submission" date="2016-02" db="EMBL/GenBank/DDBJ databases">
        <title>Genome analysis of coral dinoflagellate symbionts highlights evolutionary adaptations to a symbiotic lifestyle.</title>
        <authorList>
            <person name="Aranda M."/>
            <person name="Li Y."/>
            <person name="Liew Y.J."/>
            <person name="Baumgarten S."/>
            <person name="Simakov O."/>
            <person name="Wilson M."/>
            <person name="Piel J."/>
            <person name="Ashoor H."/>
            <person name="Bougouffa S."/>
            <person name="Bajic V.B."/>
            <person name="Ryu T."/>
            <person name="Ravasi T."/>
            <person name="Bayer T."/>
            <person name="Micklem G."/>
            <person name="Kim H."/>
            <person name="Bhak J."/>
            <person name="Lajeunesse T.C."/>
            <person name="Voolstra C.R."/>
        </authorList>
    </citation>
    <scope>NUCLEOTIDE SEQUENCE [LARGE SCALE GENOMIC DNA]</scope>
    <source>
        <strain evidence="3 4">CCMP2467</strain>
    </source>
</reference>
<evidence type="ECO:0000313" key="3">
    <source>
        <dbReference type="EMBL" id="OLP90613.1"/>
    </source>
</evidence>
<dbReference type="Proteomes" id="UP000186817">
    <property type="component" value="Unassembled WGS sequence"/>
</dbReference>
<dbReference type="EMBL" id="LSRX01000702">
    <property type="protein sequence ID" value="OLP90613.1"/>
    <property type="molecule type" value="Genomic_DNA"/>
</dbReference>
<keyword evidence="2" id="KW-0812">Transmembrane</keyword>
<protein>
    <submittedName>
        <fullName evidence="3">Uncharacterized protein</fullName>
    </submittedName>
</protein>
<keyword evidence="2" id="KW-0472">Membrane</keyword>
<feature type="compositionally biased region" description="Polar residues" evidence="1">
    <location>
        <begin position="511"/>
        <end position="525"/>
    </location>
</feature>
<sequence length="664" mass="70351">MASHASSPGAADAAFADFAAMAGLDLVGATSPTTPTASSLQAAPVTGAGSMAVQPLSGPPAEEIAELPVLGTPAVVEPPAGEEDVAPPVMGVPVTSSPEDRGRLDEAYLVAVDQPLVDVALEHLMVAIEVRDITIGVYGGLVLIGAAASLFTFSVMERVGRFATAPATSKRRADNAWDKFTGSLHEPGAKMLNWELPYSVRQWVADSSPEAEVLEARIAVRLGRPSWLKEAFPLDALEAFDPRRASHSVDVFVIALWFILREIEVAAARVVSVVPLHRQRQGANAIRHLSRGFVLLLDGHVFYDFGVIRAEHLAPFAARRLSPYWIAFIIFIDNVEGQFAVMTGYGKDPSVNGILASFWGLPPTGKDSRARAEGWTRVTTPVDDNMEVFARAAVDIDFACHAVRLAGRKIALRPERVFKVSIFVIRPAPAHSAGVRQAAVYPSRVTARPGSQGRASVNDFPPQAQPSGVAEAAAALAAALAPLAEAAPVQAGEERKRRRYRHKAPPPQECTPISTRPQSPCSASTGRKHGFGLSHAEVLAETATAAIGLSLERLSEDIGKICQERATRRAACQQAASEALHLLDKHRPACRESCDALGGAVKAADAALAAVAALERLHAPDVQNRLSTCPLPSQPLQVFGGSCGGLGAPGPLRKRVRRIDGIAA</sequence>
<proteinExistence type="predicted"/>
<dbReference type="AlphaFoldDB" id="A0A1Q9D5Z2"/>
<keyword evidence="4" id="KW-1185">Reference proteome</keyword>
<evidence type="ECO:0000256" key="1">
    <source>
        <dbReference type="SAM" id="MobiDB-lite"/>
    </source>
</evidence>
<evidence type="ECO:0000313" key="4">
    <source>
        <dbReference type="Proteomes" id="UP000186817"/>
    </source>
</evidence>